<dbReference type="Proteomes" id="UP001187343">
    <property type="component" value="Unassembled WGS sequence"/>
</dbReference>
<evidence type="ECO:0000313" key="2">
    <source>
        <dbReference type="EMBL" id="KAK2870251.1"/>
    </source>
</evidence>
<protein>
    <submittedName>
        <fullName evidence="2">Uncharacterized protein</fullName>
    </submittedName>
</protein>
<evidence type="ECO:0000313" key="3">
    <source>
        <dbReference type="Proteomes" id="UP001187343"/>
    </source>
</evidence>
<proteinExistence type="predicted"/>
<dbReference type="EMBL" id="JAUYZG010000024">
    <property type="protein sequence ID" value="KAK2870251.1"/>
    <property type="molecule type" value="Genomic_DNA"/>
</dbReference>
<gene>
    <name evidence="2" type="ORF">Q8A67_024643</name>
</gene>
<evidence type="ECO:0000256" key="1">
    <source>
        <dbReference type="SAM" id="MobiDB-lite"/>
    </source>
</evidence>
<accession>A0AA88P4M2</accession>
<organism evidence="2 3">
    <name type="scientific">Cirrhinus molitorella</name>
    <name type="common">mud carp</name>
    <dbReference type="NCBI Taxonomy" id="172907"/>
    <lineage>
        <taxon>Eukaryota</taxon>
        <taxon>Metazoa</taxon>
        <taxon>Chordata</taxon>
        <taxon>Craniata</taxon>
        <taxon>Vertebrata</taxon>
        <taxon>Euteleostomi</taxon>
        <taxon>Actinopterygii</taxon>
        <taxon>Neopterygii</taxon>
        <taxon>Teleostei</taxon>
        <taxon>Ostariophysi</taxon>
        <taxon>Cypriniformes</taxon>
        <taxon>Cyprinidae</taxon>
        <taxon>Labeoninae</taxon>
        <taxon>Labeonini</taxon>
        <taxon>Cirrhinus</taxon>
    </lineage>
</organism>
<reference evidence="2" key="1">
    <citation type="submission" date="2023-08" db="EMBL/GenBank/DDBJ databases">
        <title>Chromosome-level Genome Assembly of mud carp (Cirrhinus molitorella).</title>
        <authorList>
            <person name="Liu H."/>
        </authorList>
    </citation>
    <scope>NUCLEOTIDE SEQUENCE</scope>
    <source>
        <strain evidence="2">Prfri</strain>
        <tissue evidence="2">Muscle</tissue>
    </source>
</reference>
<name>A0AA88P4M2_9TELE</name>
<feature type="region of interest" description="Disordered" evidence="1">
    <location>
        <begin position="42"/>
        <end position="77"/>
    </location>
</feature>
<sequence length="119" mass="13196">MEGLDVVINHISIPRENNNANQLWEGLICEAVLCDWLQKRKRKPDNVGQRRKEVENAGCLEPTASKPDEGELSQDSPGADTCCVLKHMRWAAVPTPHHQKSSTLCPGPTAFLSVQPDQL</sequence>
<dbReference type="AlphaFoldDB" id="A0AA88P4M2"/>
<keyword evidence="3" id="KW-1185">Reference proteome</keyword>
<comment type="caution">
    <text evidence="2">The sequence shown here is derived from an EMBL/GenBank/DDBJ whole genome shotgun (WGS) entry which is preliminary data.</text>
</comment>
<feature type="compositionally biased region" description="Basic and acidic residues" evidence="1">
    <location>
        <begin position="44"/>
        <end position="55"/>
    </location>
</feature>